<dbReference type="EMBL" id="CM042062">
    <property type="protein sequence ID" value="KAI3669940.1"/>
    <property type="molecule type" value="Genomic_DNA"/>
</dbReference>
<accession>A0ACB8XPJ4</accession>
<comment type="caution">
    <text evidence="1">The sequence shown here is derived from an EMBL/GenBank/DDBJ whole genome shotgun (WGS) entry which is preliminary data.</text>
</comment>
<reference evidence="2" key="1">
    <citation type="journal article" date="2022" name="Mol. Ecol. Resour.">
        <title>The genomes of chicory, endive, great burdock and yacon provide insights into Asteraceae palaeo-polyploidization history and plant inulin production.</title>
        <authorList>
            <person name="Fan W."/>
            <person name="Wang S."/>
            <person name="Wang H."/>
            <person name="Wang A."/>
            <person name="Jiang F."/>
            <person name="Liu H."/>
            <person name="Zhao H."/>
            <person name="Xu D."/>
            <person name="Zhang Y."/>
        </authorList>
    </citation>
    <scope>NUCLEOTIDE SEQUENCE [LARGE SCALE GENOMIC DNA]</scope>
    <source>
        <strain evidence="2">cv. Niubang</strain>
    </source>
</reference>
<evidence type="ECO:0000313" key="2">
    <source>
        <dbReference type="Proteomes" id="UP001055879"/>
    </source>
</evidence>
<keyword evidence="2" id="KW-1185">Reference proteome</keyword>
<proteinExistence type="predicted"/>
<sequence length="954" mass="105963">MAVVVVDCNGSGLAECQVSEVEELEFMMDTEEHWRILMTTYINYDSLDRQNPACGDNCVGSQKYNTNLSLWPLLAAMIYININNTFSPIKLHSSTIMFTFIFSLLLLFSTTTTTAQPYKATDHFRLACGSSTTVDGWDGDEGSKFTTANNATTSFSSKPSYQDPSVPGTPYTTARIFNASSFTYTFPVSHGPKFLRLHFYPAMYSDLQANQSFFSVSSNGYTLLTNFSAFLAANNRPTPNSQPVAHFVKEFIIYVKDAQILTVTFTPSPNSYGFINGIEIVSLPENLYFDAKNLNYVSQTSGPKIADDMALENIYRLNMGGGHISGTADTGMYRSWEPDDDYILGAALGVTPRNMTPITFTTETPNYTAPELVYATQRSMGNQSTLHNLIWIFPVDSGFYYMIRLHFCNIIPQYNTSGQMVFTISMNNQTAEKEADPLYWTQGNGHPVFKDYVLFVSDPDNPESKQDLRLEMHPNVGASAEYGDAYLNGLEAFKLSNTRSLASPNPELSSTPPLPTPASPIERKKNKTPPYAAIIGGVGGGLVFLSVLVLIVFRRRRRVKNYGAEDKSSYDPASIESKSTHSCHSSLPSDRCRRFSLTEVKAATGEFNDICIIGHGGFGKVYKGYIDNGTTTVAIKRLNTSSSQGLREFQTEIGLLSKLRHVHLVSLIGYCDDDEEMVLVYDYMAHGTLREHLYKSNNPPLSWKRRLLICIGAARGLHYLHTSAKRRIIHRDVKSTNILLDENWVAKVSDFGLSKLGPNDPSQTHVSTVVKGSMGYVDPEYYQRQQLTDKSDVYSFGVVLLEVLCARPAMIPGLAKEQVSLAEWGKYCYRKGILDQIIDPKLRDEIAPECLTKFGEVANSCLKEKGCDRLTMEEVVYKLELALEVQETAEKTGGGVVLENQELPFLRHGEATTTDDDVFSGSSVIRKGTSSISSTYEGFKSETVFSQMGNATGR</sequence>
<gene>
    <name evidence="1" type="ORF">L6452_41440</name>
</gene>
<organism evidence="1 2">
    <name type="scientific">Arctium lappa</name>
    <name type="common">Greater burdock</name>
    <name type="synonym">Lappa major</name>
    <dbReference type="NCBI Taxonomy" id="4217"/>
    <lineage>
        <taxon>Eukaryota</taxon>
        <taxon>Viridiplantae</taxon>
        <taxon>Streptophyta</taxon>
        <taxon>Embryophyta</taxon>
        <taxon>Tracheophyta</taxon>
        <taxon>Spermatophyta</taxon>
        <taxon>Magnoliopsida</taxon>
        <taxon>eudicotyledons</taxon>
        <taxon>Gunneridae</taxon>
        <taxon>Pentapetalae</taxon>
        <taxon>asterids</taxon>
        <taxon>campanulids</taxon>
        <taxon>Asterales</taxon>
        <taxon>Asteraceae</taxon>
        <taxon>Carduoideae</taxon>
        <taxon>Cardueae</taxon>
        <taxon>Arctiinae</taxon>
        <taxon>Arctium</taxon>
    </lineage>
</organism>
<evidence type="ECO:0000313" key="1">
    <source>
        <dbReference type="EMBL" id="KAI3669940.1"/>
    </source>
</evidence>
<protein>
    <submittedName>
        <fullName evidence="1">Uncharacterized protein</fullName>
    </submittedName>
</protein>
<name>A0ACB8XPJ4_ARCLA</name>
<dbReference type="Proteomes" id="UP001055879">
    <property type="component" value="Linkage Group LG16"/>
</dbReference>
<reference evidence="1 2" key="2">
    <citation type="journal article" date="2022" name="Mol. Ecol. Resour.">
        <title>The genomes of chicory, endive, great burdock and yacon provide insights into Asteraceae paleo-polyploidization history and plant inulin production.</title>
        <authorList>
            <person name="Fan W."/>
            <person name="Wang S."/>
            <person name="Wang H."/>
            <person name="Wang A."/>
            <person name="Jiang F."/>
            <person name="Liu H."/>
            <person name="Zhao H."/>
            <person name="Xu D."/>
            <person name="Zhang Y."/>
        </authorList>
    </citation>
    <scope>NUCLEOTIDE SEQUENCE [LARGE SCALE GENOMIC DNA]</scope>
    <source>
        <strain evidence="2">cv. Niubang</strain>
    </source>
</reference>